<organism evidence="2 3">
    <name type="scientific">Botrytis galanthina</name>
    <dbReference type="NCBI Taxonomy" id="278940"/>
    <lineage>
        <taxon>Eukaryota</taxon>
        <taxon>Fungi</taxon>
        <taxon>Dikarya</taxon>
        <taxon>Ascomycota</taxon>
        <taxon>Pezizomycotina</taxon>
        <taxon>Leotiomycetes</taxon>
        <taxon>Helotiales</taxon>
        <taxon>Sclerotiniaceae</taxon>
        <taxon>Botrytis</taxon>
    </lineage>
</organism>
<evidence type="ECO:0000256" key="1">
    <source>
        <dbReference type="SAM" id="Phobius"/>
    </source>
</evidence>
<reference evidence="2 3" key="1">
    <citation type="submission" date="2017-12" db="EMBL/GenBank/DDBJ databases">
        <title>Comparative genomics of Botrytis spp.</title>
        <authorList>
            <person name="Valero-Jimenez C.A."/>
            <person name="Tapia P."/>
            <person name="Veloso J."/>
            <person name="Silva-Moreno E."/>
            <person name="Staats M."/>
            <person name="Valdes J.H."/>
            <person name="Van Kan J.A.L."/>
        </authorList>
    </citation>
    <scope>NUCLEOTIDE SEQUENCE [LARGE SCALE GENOMIC DNA]</scope>
    <source>
        <strain evidence="2 3">MUCL435</strain>
    </source>
</reference>
<gene>
    <name evidence="2" type="ORF">BGAL_0132g00050</name>
</gene>
<evidence type="ECO:0000313" key="3">
    <source>
        <dbReference type="Proteomes" id="UP000308671"/>
    </source>
</evidence>
<dbReference type="AlphaFoldDB" id="A0A4S8R437"/>
<sequence>MSHLVILGKFQTMVKPYSSKGVSQWALSVVVLTLVLSSVSAFGSIWLVLLMQQWCEASHPLEQSKLL</sequence>
<dbReference type="EMBL" id="PQXL01000132">
    <property type="protein sequence ID" value="THV50895.1"/>
    <property type="molecule type" value="Genomic_DNA"/>
</dbReference>
<dbReference type="Proteomes" id="UP000308671">
    <property type="component" value="Unassembled WGS sequence"/>
</dbReference>
<comment type="caution">
    <text evidence="2">The sequence shown here is derived from an EMBL/GenBank/DDBJ whole genome shotgun (WGS) entry which is preliminary data.</text>
</comment>
<accession>A0A4S8R437</accession>
<protein>
    <submittedName>
        <fullName evidence="2">Uncharacterized protein</fullName>
    </submittedName>
</protein>
<proteinExistence type="predicted"/>
<keyword evidence="1" id="KW-0812">Transmembrane</keyword>
<keyword evidence="1" id="KW-0472">Membrane</keyword>
<keyword evidence="1" id="KW-1133">Transmembrane helix</keyword>
<keyword evidence="3" id="KW-1185">Reference proteome</keyword>
<feature type="transmembrane region" description="Helical" evidence="1">
    <location>
        <begin position="25"/>
        <end position="49"/>
    </location>
</feature>
<evidence type="ECO:0000313" key="2">
    <source>
        <dbReference type="EMBL" id="THV50895.1"/>
    </source>
</evidence>
<name>A0A4S8R437_9HELO</name>